<gene>
    <name evidence="5" type="ORF">T9R20_07995</name>
</gene>
<dbReference type="PANTHER" id="PTHR43747">
    <property type="entry name" value="FAD-BINDING PROTEIN"/>
    <property type="match status" value="1"/>
</dbReference>
<evidence type="ECO:0000256" key="1">
    <source>
        <dbReference type="ARBA" id="ARBA00023002"/>
    </source>
</evidence>
<evidence type="ECO:0000259" key="4">
    <source>
        <dbReference type="Pfam" id="PF01494"/>
    </source>
</evidence>
<organism evidence="5 6">
    <name type="scientific">Microbacterium invictum</name>
    <dbReference type="NCBI Taxonomy" id="515415"/>
    <lineage>
        <taxon>Bacteria</taxon>
        <taxon>Bacillati</taxon>
        <taxon>Actinomycetota</taxon>
        <taxon>Actinomycetes</taxon>
        <taxon>Micrococcales</taxon>
        <taxon>Microbacteriaceae</taxon>
        <taxon>Microbacterium</taxon>
    </lineage>
</organism>
<feature type="region of interest" description="Disordered" evidence="3">
    <location>
        <begin position="424"/>
        <end position="455"/>
    </location>
</feature>
<proteinExistence type="inferred from homology"/>
<dbReference type="Proteomes" id="UP001324533">
    <property type="component" value="Chromosome"/>
</dbReference>
<name>A0ABZ0VE26_9MICO</name>
<keyword evidence="6" id="KW-1185">Reference proteome</keyword>
<evidence type="ECO:0000256" key="2">
    <source>
        <dbReference type="ARBA" id="ARBA00038396"/>
    </source>
</evidence>
<evidence type="ECO:0000313" key="6">
    <source>
        <dbReference type="Proteomes" id="UP001324533"/>
    </source>
</evidence>
<keyword evidence="1" id="KW-0560">Oxidoreductase</keyword>
<dbReference type="InterPro" id="IPR050816">
    <property type="entry name" value="Flavin-dep_Halogenase_NPB"/>
</dbReference>
<dbReference type="Pfam" id="PF01494">
    <property type="entry name" value="FAD_binding_3"/>
    <property type="match status" value="1"/>
</dbReference>
<feature type="compositionally biased region" description="Basic and acidic residues" evidence="3">
    <location>
        <begin position="437"/>
        <end position="449"/>
    </location>
</feature>
<evidence type="ECO:0000313" key="5">
    <source>
        <dbReference type="EMBL" id="WQB71875.1"/>
    </source>
</evidence>
<accession>A0ABZ0VE26</accession>
<comment type="similarity">
    <text evidence="2">Belongs to the flavin-dependent halogenase family. Bacterial tryptophan halogenase subfamily.</text>
</comment>
<dbReference type="SUPFAM" id="SSF51905">
    <property type="entry name" value="FAD/NAD(P)-binding domain"/>
    <property type="match status" value="1"/>
</dbReference>
<evidence type="ECO:0000256" key="3">
    <source>
        <dbReference type="SAM" id="MobiDB-lite"/>
    </source>
</evidence>
<dbReference type="InterPro" id="IPR036188">
    <property type="entry name" value="FAD/NAD-bd_sf"/>
</dbReference>
<dbReference type="EMBL" id="CP139779">
    <property type="protein sequence ID" value="WQB71875.1"/>
    <property type="molecule type" value="Genomic_DNA"/>
</dbReference>
<dbReference type="RefSeq" id="WP_322411988.1">
    <property type="nucleotide sequence ID" value="NZ_CP139779.1"/>
</dbReference>
<dbReference type="InterPro" id="IPR002938">
    <property type="entry name" value="FAD-bd"/>
</dbReference>
<sequence length="455" mass="49023">MGFDHAVVIGAGIGGLLSAAALSRRYDRVTVIERDRLPDMPLHRRGVPQDEQMHAILAIGQESFEDLVPGVAGEFLRAGAAWYDSPRGIASLSSQGWAARGPSEAWIYGIRRVVLEDALRRKVLEIPRVRIVEGQVVALHPAARGVGGIVLKGIGRPHLDADLVVDASGRNSHAPAWLDELGFPPPPEQEIVNPVGYSTALVRLPPGALRDDIQGYLIPPLPDSPTGAVVLPCDNGLHQIVALTQSDTAPPATREDLIAHLEGVRSPVVAELARRADFLGDPKPFRIRGSRRRRFEDMAPHPEGFVAVGDAVLALNPIYGQGMSVAAVEARAMRDILLDAADSTGLAARIQEAFRPTLDFVFGSVVRSDGAFPAAMLHGLERPDPPKSHVLGALATEDWKTAVALRYAGHYFTAEPVQAPEIRSRARAWASSGRTPRRSDPRDIPRAHDGAPLPR</sequence>
<reference evidence="5 6" key="1">
    <citation type="submission" date="2023-06" db="EMBL/GenBank/DDBJ databases">
        <title>Rock-solubilizing bacteria, Microbacterium invictum, promotes re-establishment of vegetation in rocky wasteland by accelerating rock bio-weathering and reshaping soil bacterial community.</title>
        <authorList>
            <person name="Liu C."/>
        </authorList>
    </citation>
    <scope>NUCLEOTIDE SEQUENCE [LARGE SCALE GENOMIC DNA]</scope>
    <source>
        <strain evidence="5 6">X-18</strain>
    </source>
</reference>
<dbReference type="PANTHER" id="PTHR43747:SF5">
    <property type="entry name" value="FAD-BINDING DOMAIN-CONTAINING PROTEIN"/>
    <property type="match status" value="1"/>
</dbReference>
<dbReference type="Gene3D" id="3.50.50.60">
    <property type="entry name" value="FAD/NAD(P)-binding domain"/>
    <property type="match status" value="1"/>
</dbReference>
<protein>
    <recommendedName>
        <fullName evidence="4">FAD-binding domain-containing protein</fullName>
    </recommendedName>
</protein>
<feature type="domain" description="FAD-binding" evidence="4">
    <location>
        <begin position="7"/>
        <end position="337"/>
    </location>
</feature>